<dbReference type="InterPro" id="IPR001194">
    <property type="entry name" value="cDENN_dom"/>
</dbReference>
<keyword evidence="4" id="KW-1185">Reference proteome</keyword>
<dbReference type="SMART" id="SM00800">
    <property type="entry name" value="uDENN"/>
    <property type="match status" value="1"/>
</dbReference>
<accession>A0A0A1TV89</accession>
<feature type="domain" description="UDENN" evidence="2">
    <location>
        <begin position="8"/>
        <end position="400"/>
    </location>
</feature>
<dbReference type="GO" id="GO:0032456">
    <property type="term" value="P:endocytic recycling"/>
    <property type="evidence" value="ECO:0007669"/>
    <property type="project" value="TreeGrafter"/>
</dbReference>
<evidence type="ECO:0000259" key="2">
    <source>
        <dbReference type="PROSITE" id="PS50211"/>
    </source>
</evidence>
<dbReference type="InterPro" id="IPR040032">
    <property type="entry name" value="DENND1A/B/C"/>
</dbReference>
<dbReference type="InterPro" id="IPR005113">
    <property type="entry name" value="uDENN_dom"/>
</dbReference>
<dbReference type="Gene3D" id="3.30.450.200">
    <property type="match status" value="1"/>
</dbReference>
<proteinExistence type="predicted"/>
<feature type="region of interest" description="Disordered" evidence="1">
    <location>
        <begin position="581"/>
        <end position="645"/>
    </location>
</feature>
<protein>
    <submittedName>
        <fullName evidence="3">DENN domain containing protein 2D, putative</fullName>
    </submittedName>
</protein>
<dbReference type="SMART" id="SM00799">
    <property type="entry name" value="DENN"/>
    <property type="match status" value="1"/>
</dbReference>
<dbReference type="EMBL" id="KB207140">
    <property type="protein sequence ID" value="ELP84269.1"/>
    <property type="molecule type" value="Genomic_DNA"/>
</dbReference>
<dbReference type="RefSeq" id="XP_004183615.1">
    <property type="nucleotide sequence ID" value="XM_004183567.1"/>
</dbReference>
<dbReference type="Proteomes" id="UP000014680">
    <property type="component" value="Unassembled WGS sequence"/>
</dbReference>
<dbReference type="GO" id="GO:0006897">
    <property type="term" value="P:endocytosis"/>
    <property type="evidence" value="ECO:0007669"/>
    <property type="project" value="TreeGrafter"/>
</dbReference>
<dbReference type="Pfam" id="PF02141">
    <property type="entry name" value="DENN"/>
    <property type="match status" value="1"/>
</dbReference>
<dbReference type="InterPro" id="IPR043153">
    <property type="entry name" value="DENN_C"/>
</dbReference>
<dbReference type="OrthoDB" id="20611at2759"/>
<dbReference type="KEGG" id="eiv:EIN_065240"/>
<evidence type="ECO:0000313" key="3">
    <source>
        <dbReference type="EMBL" id="ELP84269.1"/>
    </source>
</evidence>
<name>A0A0A1TV89_ENTIV</name>
<sequence>MTNYKVMTNLLIEDVLHLQCTLVSDKMAMKCLYQHVSNDLDQQKTVFPFCFSEGDALLKQRSLFQEPTTSEFFTFTLTDVNGTRKYAYCLRFPHFSEPECICIIGKRPLSHLFEEILRIAEKLRMKSVNILNKFLDDICLQPIPLPNEVLSNIYFHHLQYQFINSDDLTTNTSHDVLSLLKVFGASFLVDLVGFLLVERKFLFVSNSIQTVSEMIMAFMSLITPFQWQHVFIPVLPVSLVTYCSAPMPYVVGVKSNFLEKVFSDCGSMDDTIILNVDSGKMLNKNKLDFELVLNGNEATKLKSALAYVLRKYNDSVDDDEIKEGNEIIYRCFHKYLAWVFGSYKKYIWFDQTKQKHIFHNDEFVKEVGKDSEKMFLVQKFEESQMRFMFMMEREEQMDKGVTFEKYCPLLQDYSTFDYPKDTIKSVTDLSRIDTGTGRIICKFCYEEIQRDENVGFFEGRFYHVNCFRCHYCLRVQIGDEINADFMCCLCAVSGDEKLSDDVFCEKIGVVVKRRNKQMKLDDVFLDAGKYFKCAGENKPEPRAKSLKPQVRYSTRLNKSKTKTMVDDGSIFNEIVRRTPSPTLSKQFIQHKPKASKSPTEGNKKFLQNRKTTGSPIEKNSVEEVANQNNSDESDTFGPASTPQQN</sequence>
<dbReference type="OMA" id="MEREEQM"/>
<evidence type="ECO:0000256" key="1">
    <source>
        <dbReference type="SAM" id="MobiDB-lite"/>
    </source>
</evidence>
<dbReference type="PANTHER" id="PTHR13196:SF14">
    <property type="entry name" value="UDENN DOMAIN-CONTAINING PROTEIN"/>
    <property type="match status" value="1"/>
</dbReference>
<dbReference type="GO" id="GO:0005085">
    <property type="term" value="F:guanyl-nucleotide exchange factor activity"/>
    <property type="evidence" value="ECO:0007669"/>
    <property type="project" value="InterPro"/>
</dbReference>
<dbReference type="PROSITE" id="PS50211">
    <property type="entry name" value="DENN"/>
    <property type="match status" value="1"/>
</dbReference>
<dbReference type="Pfam" id="PF03456">
    <property type="entry name" value="uDENN"/>
    <property type="match status" value="1"/>
</dbReference>
<dbReference type="PANTHER" id="PTHR13196">
    <property type="entry name" value="DENN DOMAIN-CONTAINING"/>
    <property type="match status" value="1"/>
</dbReference>
<gene>
    <name evidence="3" type="ORF">EIN_065240</name>
</gene>
<evidence type="ECO:0000313" key="4">
    <source>
        <dbReference type="Proteomes" id="UP000014680"/>
    </source>
</evidence>
<dbReference type="GeneID" id="14883245"/>
<dbReference type="Gene3D" id="3.40.50.11500">
    <property type="match status" value="1"/>
</dbReference>
<dbReference type="InterPro" id="IPR037516">
    <property type="entry name" value="Tripartite_DENN"/>
</dbReference>
<organism evidence="3 4">
    <name type="scientific">Entamoeba invadens IP1</name>
    <dbReference type="NCBI Taxonomy" id="370355"/>
    <lineage>
        <taxon>Eukaryota</taxon>
        <taxon>Amoebozoa</taxon>
        <taxon>Evosea</taxon>
        <taxon>Archamoebae</taxon>
        <taxon>Mastigamoebida</taxon>
        <taxon>Entamoebidae</taxon>
        <taxon>Entamoeba</taxon>
    </lineage>
</organism>
<dbReference type="VEuPathDB" id="AmoebaDB:EIN_065240"/>
<dbReference type="AlphaFoldDB" id="A0A0A1TV89"/>
<reference evidence="3 4" key="1">
    <citation type="submission" date="2012-10" db="EMBL/GenBank/DDBJ databases">
        <authorList>
            <person name="Zafar N."/>
            <person name="Inman J."/>
            <person name="Hall N."/>
            <person name="Lorenzi H."/>
            <person name="Caler E."/>
        </authorList>
    </citation>
    <scope>NUCLEOTIDE SEQUENCE [LARGE SCALE GENOMIC DNA]</scope>
    <source>
        <strain evidence="3 4">IP1</strain>
    </source>
</reference>
<dbReference type="GO" id="GO:1901981">
    <property type="term" value="F:phosphatidylinositol phosphate binding"/>
    <property type="evidence" value="ECO:0007669"/>
    <property type="project" value="TreeGrafter"/>
</dbReference>
<dbReference type="GO" id="GO:0005829">
    <property type="term" value="C:cytosol"/>
    <property type="evidence" value="ECO:0007669"/>
    <property type="project" value="TreeGrafter"/>
</dbReference>